<keyword evidence="6" id="KW-0328">Glycosyltransferase</keyword>
<comment type="pathway">
    <text evidence="2">Pyrimidine metabolism; UMP biosynthesis via salvage pathway; UMP from uracil: step 1/1.</text>
</comment>
<dbReference type="GO" id="GO:0004845">
    <property type="term" value="F:uracil phosphoribosyltransferase activity"/>
    <property type="evidence" value="ECO:0007669"/>
    <property type="project" value="UniProtKB-EC"/>
</dbReference>
<dbReference type="Gene3D" id="3.40.50.2020">
    <property type="match status" value="1"/>
</dbReference>
<dbReference type="EMBL" id="JALLBG020000045">
    <property type="protein sequence ID" value="KAL3770104.1"/>
    <property type="molecule type" value="Genomic_DNA"/>
</dbReference>
<evidence type="ECO:0000256" key="1">
    <source>
        <dbReference type="ARBA" id="ARBA00001946"/>
    </source>
</evidence>
<gene>
    <name evidence="11" type="ORF">ACHAWU_009312</name>
</gene>
<dbReference type="InterPro" id="IPR000836">
    <property type="entry name" value="PRTase_dom"/>
</dbReference>
<evidence type="ECO:0000256" key="8">
    <source>
        <dbReference type="ARBA" id="ARBA00022741"/>
    </source>
</evidence>
<accession>A0ABD3N1U7</accession>
<dbReference type="NCBIfam" id="NF001097">
    <property type="entry name" value="PRK00129.1"/>
    <property type="match status" value="1"/>
</dbReference>
<keyword evidence="9" id="KW-0342">GTP-binding</keyword>
<dbReference type="CDD" id="cd06223">
    <property type="entry name" value="PRTases_typeI"/>
    <property type="match status" value="1"/>
</dbReference>
<comment type="caution">
    <text evidence="11">The sequence shown here is derived from an EMBL/GenBank/DDBJ whole genome shotgun (WGS) entry which is preliminary data.</text>
</comment>
<evidence type="ECO:0000313" key="11">
    <source>
        <dbReference type="EMBL" id="KAL3770104.1"/>
    </source>
</evidence>
<dbReference type="GO" id="GO:0008655">
    <property type="term" value="P:pyrimidine-containing compound salvage"/>
    <property type="evidence" value="ECO:0007669"/>
    <property type="project" value="UniProtKB-ARBA"/>
</dbReference>
<evidence type="ECO:0000256" key="6">
    <source>
        <dbReference type="ARBA" id="ARBA00022676"/>
    </source>
</evidence>
<dbReference type="Pfam" id="PF14681">
    <property type="entry name" value="UPRTase"/>
    <property type="match status" value="1"/>
</dbReference>
<protein>
    <recommendedName>
        <fullName evidence="4">uracil phosphoribosyltransferase</fullName>
        <ecNumber evidence="4">2.4.2.9</ecNumber>
    </recommendedName>
</protein>
<evidence type="ECO:0000256" key="7">
    <source>
        <dbReference type="ARBA" id="ARBA00022679"/>
    </source>
</evidence>
<evidence type="ECO:0000256" key="4">
    <source>
        <dbReference type="ARBA" id="ARBA00011894"/>
    </source>
</evidence>
<reference evidence="11 12" key="1">
    <citation type="submission" date="2024-10" db="EMBL/GenBank/DDBJ databases">
        <title>Updated reference genomes for cyclostephanoid diatoms.</title>
        <authorList>
            <person name="Roberts W.R."/>
            <person name="Alverson A.J."/>
        </authorList>
    </citation>
    <scope>NUCLEOTIDE SEQUENCE [LARGE SCALE GENOMIC DNA]</scope>
    <source>
        <strain evidence="11 12">AJA232-27</strain>
    </source>
</reference>
<dbReference type="EC" id="2.4.2.9" evidence="4"/>
<dbReference type="FunFam" id="3.40.50.2020:FF:000023">
    <property type="entry name" value="Probable uracil phosphoribosyltransferase"/>
    <property type="match status" value="1"/>
</dbReference>
<evidence type="ECO:0000313" key="12">
    <source>
        <dbReference type="Proteomes" id="UP001530293"/>
    </source>
</evidence>
<comment type="similarity">
    <text evidence="3">Belongs to the UPRTase family.</text>
</comment>
<dbReference type="GO" id="GO:0005525">
    <property type="term" value="F:GTP binding"/>
    <property type="evidence" value="ECO:0007669"/>
    <property type="project" value="UniProtKB-KW"/>
</dbReference>
<dbReference type="SUPFAM" id="SSF53271">
    <property type="entry name" value="PRTase-like"/>
    <property type="match status" value="1"/>
</dbReference>
<keyword evidence="12" id="KW-1185">Reference proteome</keyword>
<comment type="cofactor">
    <cofactor evidence="1">
        <name>Mg(2+)</name>
        <dbReference type="ChEBI" id="CHEBI:18420"/>
    </cofactor>
</comment>
<evidence type="ECO:0000256" key="5">
    <source>
        <dbReference type="ARBA" id="ARBA00022533"/>
    </source>
</evidence>
<keyword evidence="8" id="KW-0547">Nucleotide-binding</keyword>
<dbReference type="Proteomes" id="UP001530293">
    <property type="component" value="Unassembled WGS sequence"/>
</dbReference>
<evidence type="ECO:0000256" key="2">
    <source>
        <dbReference type="ARBA" id="ARBA00005180"/>
    </source>
</evidence>
<sequence>MNNPRDINPRLTVLNSRALKGLFTKIRDKDTTSVEFVTYSKRLMRLLAEETLAHLPSTPHTITTPTDSKYEGELSIADTHPDKVCVVSVVRAGDSLLESFRDIVPGLRVGKLWIQRNEDSPDKEAIHSCTKLPKNMKDMTSVILCDPMLATGGSSTTALRILVEEYGVEPHRIVFANVVCCPEGLRLLAREFPLVDIITCAVDKELNENKYIVPGLGDYGDRYFNTV</sequence>
<feature type="domain" description="Phosphoribosyltransferase" evidence="10">
    <location>
        <begin position="14"/>
        <end position="226"/>
    </location>
</feature>
<evidence type="ECO:0000259" key="10">
    <source>
        <dbReference type="Pfam" id="PF14681"/>
    </source>
</evidence>
<keyword evidence="5" id="KW-0021">Allosteric enzyme</keyword>
<dbReference type="InterPro" id="IPR029057">
    <property type="entry name" value="PRTase-like"/>
</dbReference>
<keyword evidence="7" id="KW-0808">Transferase</keyword>
<name>A0ABD3N1U7_9STRA</name>
<dbReference type="AlphaFoldDB" id="A0ABD3N1U7"/>
<evidence type="ECO:0000256" key="3">
    <source>
        <dbReference type="ARBA" id="ARBA00009516"/>
    </source>
</evidence>
<proteinExistence type="inferred from homology"/>
<evidence type="ECO:0000256" key="9">
    <source>
        <dbReference type="ARBA" id="ARBA00023134"/>
    </source>
</evidence>
<organism evidence="11 12">
    <name type="scientific">Discostella pseudostelligera</name>
    <dbReference type="NCBI Taxonomy" id="259834"/>
    <lineage>
        <taxon>Eukaryota</taxon>
        <taxon>Sar</taxon>
        <taxon>Stramenopiles</taxon>
        <taxon>Ochrophyta</taxon>
        <taxon>Bacillariophyta</taxon>
        <taxon>Coscinodiscophyceae</taxon>
        <taxon>Thalassiosirophycidae</taxon>
        <taxon>Stephanodiscales</taxon>
        <taxon>Stephanodiscaceae</taxon>
        <taxon>Discostella</taxon>
    </lineage>
</organism>